<protein>
    <submittedName>
        <fullName evidence="5">Ras gtpase-activating protein</fullName>
    </submittedName>
</protein>
<organism evidence="5 6">
    <name type="scientific">Anaeramoeba ignava</name>
    <name type="common">Anaerobic marine amoeba</name>
    <dbReference type="NCBI Taxonomy" id="1746090"/>
    <lineage>
        <taxon>Eukaryota</taxon>
        <taxon>Metamonada</taxon>
        <taxon>Anaeramoebidae</taxon>
        <taxon>Anaeramoeba</taxon>
    </lineage>
</organism>
<comment type="caution">
    <text evidence="5">The sequence shown here is derived from an EMBL/GenBank/DDBJ whole genome shotgun (WGS) entry which is preliminary data.</text>
</comment>
<accession>A0A9Q0RDV4</accession>
<evidence type="ECO:0000259" key="3">
    <source>
        <dbReference type="PROSITE" id="PS50003"/>
    </source>
</evidence>
<dbReference type="GO" id="GO:0005096">
    <property type="term" value="F:GTPase activator activity"/>
    <property type="evidence" value="ECO:0007669"/>
    <property type="project" value="UniProtKB-KW"/>
</dbReference>
<dbReference type="SUPFAM" id="SSF48350">
    <property type="entry name" value="GTPase activation domain, GAP"/>
    <property type="match status" value="1"/>
</dbReference>
<feature type="domain" description="Ras-GAP" evidence="4">
    <location>
        <begin position="449"/>
        <end position="592"/>
    </location>
</feature>
<dbReference type="SUPFAM" id="SSF50729">
    <property type="entry name" value="PH domain-like"/>
    <property type="match status" value="1"/>
</dbReference>
<gene>
    <name evidence="5" type="ORF">M0811_07470</name>
</gene>
<dbReference type="SMART" id="SM00323">
    <property type="entry name" value="RasGAP"/>
    <property type="match status" value="1"/>
</dbReference>
<dbReference type="PROSITE" id="PS50003">
    <property type="entry name" value="PH_DOMAIN"/>
    <property type="match status" value="1"/>
</dbReference>
<name>A0A9Q0RDV4_ANAIG</name>
<dbReference type="PANTHER" id="PTHR10194">
    <property type="entry name" value="RAS GTPASE-ACTIVATING PROTEINS"/>
    <property type="match status" value="1"/>
</dbReference>
<keyword evidence="1" id="KW-0343">GTPase activation</keyword>
<feature type="compositionally biased region" description="Low complexity" evidence="2">
    <location>
        <begin position="744"/>
        <end position="756"/>
    </location>
</feature>
<dbReference type="InterPro" id="IPR001936">
    <property type="entry name" value="RasGAP_dom"/>
</dbReference>
<dbReference type="InterPro" id="IPR039360">
    <property type="entry name" value="Ras_GTPase"/>
</dbReference>
<dbReference type="Gene3D" id="1.10.506.10">
    <property type="entry name" value="GTPase Activation - p120gap, domain 1"/>
    <property type="match status" value="1"/>
</dbReference>
<dbReference type="InterPro" id="IPR011993">
    <property type="entry name" value="PH-like_dom_sf"/>
</dbReference>
<feature type="domain" description="PH" evidence="3">
    <location>
        <begin position="788"/>
        <end position="890"/>
    </location>
</feature>
<evidence type="ECO:0000313" key="5">
    <source>
        <dbReference type="EMBL" id="KAJ5075119.1"/>
    </source>
</evidence>
<dbReference type="Pfam" id="PF00616">
    <property type="entry name" value="RasGAP"/>
    <property type="match status" value="1"/>
</dbReference>
<dbReference type="Gene3D" id="2.30.29.30">
    <property type="entry name" value="Pleckstrin-homology domain (PH domain)/Phosphotyrosine-binding domain (PTB)"/>
    <property type="match status" value="1"/>
</dbReference>
<feature type="region of interest" description="Disordered" evidence="2">
    <location>
        <begin position="737"/>
        <end position="756"/>
    </location>
</feature>
<feature type="compositionally biased region" description="Polar residues" evidence="2">
    <location>
        <begin position="1"/>
        <end position="18"/>
    </location>
</feature>
<evidence type="ECO:0000313" key="6">
    <source>
        <dbReference type="Proteomes" id="UP001149090"/>
    </source>
</evidence>
<dbReference type="InterPro" id="IPR008936">
    <property type="entry name" value="Rho_GTPase_activation_prot"/>
</dbReference>
<reference evidence="5" key="1">
    <citation type="submission" date="2022-10" db="EMBL/GenBank/DDBJ databases">
        <title>Novel sulphate-reducing endosymbionts in the free-living metamonad Anaeramoeba.</title>
        <authorList>
            <person name="Jerlstrom-Hultqvist J."/>
            <person name="Cepicka I."/>
            <person name="Gallot-Lavallee L."/>
            <person name="Salas-Leiva D."/>
            <person name="Curtis B.A."/>
            <person name="Zahonova K."/>
            <person name="Pipaliya S."/>
            <person name="Dacks J."/>
            <person name="Roger A.J."/>
        </authorList>
    </citation>
    <scope>NUCLEOTIDE SEQUENCE</scope>
    <source>
        <strain evidence="5">BMAN</strain>
    </source>
</reference>
<dbReference type="OrthoDB" id="9970435at2759"/>
<dbReference type="Proteomes" id="UP001149090">
    <property type="component" value="Unassembled WGS sequence"/>
</dbReference>
<dbReference type="PROSITE" id="PS50018">
    <property type="entry name" value="RAS_GTPASE_ACTIV_2"/>
    <property type="match status" value="1"/>
</dbReference>
<evidence type="ECO:0000259" key="4">
    <source>
        <dbReference type="PROSITE" id="PS50018"/>
    </source>
</evidence>
<dbReference type="AlphaFoldDB" id="A0A9Q0RDV4"/>
<dbReference type="InterPro" id="IPR001849">
    <property type="entry name" value="PH_domain"/>
</dbReference>
<dbReference type="EMBL" id="JAPDFW010000066">
    <property type="protein sequence ID" value="KAJ5075119.1"/>
    <property type="molecule type" value="Genomic_DNA"/>
</dbReference>
<proteinExistence type="predicted"/>
<evidence type="ECO:0000256" key="1">
    <source>
        <dbReference type="ARBA" id="ARBA00022468"/>
    </source>
</evidence>
<dbReference type="Pfam" id="PF00169">
    <property type="entry name" value="PH"/>
    <property type="match status" value="1"/>
</dbReference>
<keyword evidence="6" id="KW-1185">Reference proteome</keyword>
<evidence type="ECO:0000256" key="2">
    <source>
        <dbReference type="SAM" id="MobiDB-lite"/>
    </source>
</evidence>
<dbReference type="CDD" id="cd00821">
    <property type="entry name" value="PH"/>
    <property type="match status" value="1"/>
</dbReference>
<feature type="region of interest" description="Disordered" evidence="2">
    <location>
        <begin position="1"/>
        <end position="23"/>
    </location>
</feature>
<sequence>MQEANKNSITTSSRNIIKQPNIPKEIPEQIKSILSKEYQTSSSILDKIIKTKKKISQKNPKYIEEILKKTNESSEELFAPKKPDSFKEEKQIDIIVNLEEKLSQEDNQKIEKLLNTVDGYTNNTQNFISVLTNVFKEIDDAFPKVNKQNLQISQHTQSLETFGTKKTFNPKKSQYQLLAAIFSILESNSVQGFTNQIKNEITDLIYEMNISFENLYINWIKVVYLLKENKIVSGPEDNVLISLETLFSYYIYTQNFKQQLTQTLLEKFLSQNSQLISKIKKTVFNLIDYNVPGKIQFEVFIQPLKILISELSEDSENTEEEAKTIIEEVRKKSFSTTLKSIILHYMPKEVKFEINQSLTAKDKDSELKRWFERGKMYLEHLLSEDDLYFLTAIFNKTLFLPFIKEAANPVFYLFEMFGESLNLILFTISQVVLSTVSAGTLLKEDFAGEFTKIYTFENGKKFLQEILSKPIIEYCKSNDSLDLDPSNANFEGNLEENTEKMKHYLQSFSKAILSSAQKVPENFKVISSLIKQDLMSRFPDNVISVICTFILSNFICEILKNPFEYEIINFEPNPKSKRGLENLSLVFETLSIGAAFGSNKKNFQPLNSVMIQQFSARSNFINSISGLKSFEYQVVKKEEVHEQSTKLKKIKPNSAMATLQQGILKKKALMKCFLDIGSHILITQNKSIDYSTNIGNFYIQKIHNQFRSIYQKMNKLNEFIDDLDMLLDNYQDKKEEIHEEKENQNPNQNPNQIENQNENQNEKNSLYDFNKMNQKQLIEIWNNLSEVEISKEGKLHFSNSGGAFSWKKRYFILKSNLLAIFQDKSHAKESNAKEIIVLHSSILIGYSNSISYYKKKVFQITRTDQSILYLCSDSQKENEDWVHTLRNARKKK</sequence>
<dbReference type="SMART" id="SM00233">
    <property type="entry name" value="PH"/>
    <property type="match status" value="1"/>
</dbReference>